<evidence type="ECO:0000313" key="1">
    <source>
        <dbReference type="EnsemblMetazoa" id="AARA014931-PA"/>
    </source>
</evidence>
<protein>
    <submittedName>
        <fullName evidence="1">Uncharacterized protein</fullName>
    </submittedName>
</protein>
<evidence type="ECO:0000313" key="2">
    <source>
        <dbReference type="Proteomes" id="UP000075840"/>
    </source>
</evidence>
<dbReference type="VEuPathDB" id="VectorBase:AARA014931"/>
<dbReference type="EMBL" id="APCN01001343">
    <property type="status" value="NOT_ANNOTATED_CDS"/>
    <property type="molecule type" value="Genomic_DNA"/>
</dbReference>
<keyword evidence="2" id="KW-1185">Reference proteome</keyword>
<organism evidence="1 2">
    <name type="scientific">Anopheles arabiensis</name>
    <name type="common">Mosquito</name>
    <dbReference type="NCBI Taxonomy" id="7173"/>
    <lineage>
        <taxon>Eukaryota</taxon>
        <taxon>Metazoa</taxon>
        <taxon>Ecdysozoa</taxon>
        <taxon>Arthropoda</taxon>
        <taxon>Hexapoda</taxon>
        <taxon>Insecta</taxon>
        <taxon>Pterygota</taxon>
        <taxon>Neoptera</taxon>
        <taxon>Endopterygota</taxon>
        <taxon>Diptera</taxon>
        <taxon>Nematocera</taxon>
        <taxon>Culicoidea</taxon>
        <taxon>Culicidae</taxon>
        <taxon>Anophelinae</taxon>
        <taxon>Anopheles</taxon>
    </lineage>
</organism>
<dbReference type="Proteomes" id="UP000075840">
    <property type="component" value="Unassembled WGS sequence"/>
</dbReference>
<reference evidence="1" key="1">
    <citation type="submission" date="2022-08" db="UniProtKB">
        <authorList>
            <consortium name="EnsemblMetazoa"/>
        </authorList>
    </citation>
    <scope>IDENTIFICATION</scope>
    <source>
        <strain evidence="1">Dongola</strain>
    </source>
</reference>
<proteinExistence type="predicted"/>
<name>A0A182IHK7_ANOAR</name>
<dbReference type="EnsemblMetazoa" id="AARA014931-RA">
    <property type="protein sequence ID" value="AARA014931-PA"/>
    <property type="gene ID" value="AARA014931"/>
</dbReference>
<accession>A0A182IHK7</accession>
<dbReference type="AlphaFoldDB" id="A0A182IHK7"/>
<sequence>MLLHSRERILLPPGCNCSISRGRSCSYIPSYRDKPLAGHHMYWRIPVVPTVPRDGSSTQITNNCNHSPTPVCDLVA</sequence>